<organism evidence="5 6">
    <name type="scientific">Adlercreutzia caecimuris B7</name>
    <dbReference type="NCBI Taxonomy" id="1235794"/>
    <lineage>
        <taxon>Bacteria</taxon>
        <taxon>Bacillati</taxon>
        <taxon>Actinomycetota</taxon>
        <taxon>Coriobacteriia</taxon>
        <taxon>Eggerthellales</taxon>
        <taxon>Eggerthellaceae</taxon>
        <taxon>Adlercreutzia</taxon>
    </lineage>
</organism>
<keyword evidence="3" id="KW-0233">DNA recombination</keyword>
<dbReference type="InterPro" id="IPR050090">
    <property type="entry name" value="Tyrosine_recombinase_XerCD"/>
</dbReference>
<dbReference type="InterPro" id="IPR002104">
    <property type="entry name" value="Integrase_catalytic"/>
</dbReference>
<dbReference type="GeneID" id="82191033"/>
<evidence type="ECO:0000256" key="1">
    <source>
        <dbReference type="ARBA" id="ARBA00008857"/>
    </source>
</evidence>
<reference evidence="5 6" key="1">
    <citation type="submission" date="2013-04" db="EMBL/GenBank/DDBJ databases">
        <title>The Genome Sequence of Enterorhabdus caecimuris B7.</title>
        <authorList>
            <consortium name="The Broad Institute Genomics Platform"/>
            <consortium name="The Broad Institute Genome Sequencing Center for Infectious Disease"/>
            <person name="Earl A."/>
            <person name="Xavier R."/>
            <person name="Elson C."/>
            <person name="Duck W."/>
            <person name="Walker B."/>
            <person name="Young S."/>
            <person name="Zeng Q."/>
            <person name="Gargeya S."/>
            <person name="Fitzgerald M."/>
            <person name="Haas B."/>
            <person name="Abouelleil A."/>
            <person name="Allen A.W."/>
            <person name="Alvarado L."/>
            <person name="Arachchi H.M."/>
            <person name="Berlin A.M."/>
            <person name="Chapman S.B."/>
            <person name="Gainer-Dewar J."/>
            <person name="Goldberg J."/>
            <person name="Griggs A."/>
            <person name="Gujja S."/>
            <person name="Hansen M."/>
            <person name="Howarth C."/>
            <person name="Imamovic A."/>
            <person name="Ireland A."/>
            <person name="Larimer J."/>
            <person name="McCowan C."/>
            <person name="Murphy C."/>
            <person name="Pearson M."/>
            <person name="Poon T.W."/>
            <person name="Priest M."/>
            <person name="Roberts A."/>
            <person name="Saif S."/>
            <person name="Shea T."/>
            <person name="Sisk P."/>
            <person name="Sykes S."/>
            <person name="Wortman J."/>
            <person name="Nusbaum C."/>
            <person name="Birren B."/>
        </authorList>
    </citation>
    <scope>NUCLEOTIDE SEQUENCE [LARGE SCALE GENOMIC DNA]</scope>
    <source>
        <strain evidence="5 6">B7</strain>
    </source>
</reference>
<dbReference type="HOGENOM" id="CLU_027562_17_1_11"/>
<evidence type="ECO:0000256" key="2">
    <source>
        <dbReference type="ARBA" id="ARBA00023125"/>
    </source>
</evidence>
<dbReference type="eggNOG" id="COG0582">
    <property type="taxonomic scope" value="Bacteria"/>
</dbReference>
<dbReference type="RefSeq" id="WP_016309758.1">
    <property type="nucleotide sequence ID" value="NZ_KE159646.1"/>
</dbReference>
<evidence type="ECO:0000256" key="3">
    <source>
        <dbReference type="ARBA" id="ARBA00023172"/>
    </source>
</evidence>
<name>R9KXL9_9ACTN</name>
<dbReference type="PANTHER" id="PTHR30349:SF64">
    <property type="entry name" value="PROPHAGE INTEGRASE INTD-RELATED"/>
    <property type="match status" value="1"/>
</dbReference>
<evidence type="ECO:0000259" key="4">
    <source>
        <dbReference type="PROSITE" id="PS51898"/>
    </source>
</evidence>
<evidence type="ECO:0000313" key="6">
    <source>
        <dbReference type="Proteomes" id="UP000014204"/>
    </source>
</evidence>
<dbReference type="Proteomes" id="UP000014204">
    <property type="component" value="Unassembled WGS sequence"/>
</dbReference>
<dbReference type="GO" id="GO:0003677">
    <property type="term" value="F:DNA binding"/>
    <property type="evidence" value="ECO:0007669"/>
    <property type="project" value="UniProtKB-KW"/>
</dbReference>
<dbReference type="InterPro" id="IPR010998">
    <property type="entry name" value="Integrase_recombinase_N"/>
</dbReference>
<protein>
    <recommendedName>
        <fullName evidence="4">Tyr recombinase domain-containing protein</fullName>
    </recommendedName>
</protein>
<dbReference type="Gene3D" id="1.10.443.10">
    <property type="entry name" value="Intergrase catalytic core"/>
    <property type="match status" value="1"/>
</dbReference>
<dbReference type="EMBL" id="ASSY01000008">
    <property type="protein sequence ID" value="EOS51140.1"/>
    <property type="molecule type" value="Genomic_DNA"/>
</dbReference>
<dbReference type="STRING" id="1235794.C811_01558"/>
<comment type="similarity">
    <text evidence="1">Belongs to the 'phage' integrase family.</text>
</comment>
<dbReference type="SUPFAM" id="SSF56349">
    <property type="entry name" value="DNA breaking-rejoining enzymes"/>
    <property type="match status" value="1"/>
</dbReference>
<comment type="caution">
    <text evidence="5">The sequence shown here is derived from an EMBL/GenBank/DDBJ whole genome shotgun (WGS) entry which is preliminary data.</text>
</comment>
<accession>R9KXL9</accession>
<dbReference type="Pfam" id="PF00589">
    <property type="entry name" value="Phage_integrase"/>
    <property type="match status" value="1"/>
</dbReference>
<dbReference type="PROSITE" id="PS51898">
    <property type="entry name" value="TYR_RECOMBINASE"/>
    <property type="match status" value="1"/>
</dbReference>
<keyword evidence="6" id="KW-1185">Reference proteome</keyword>
<dbReference type="PATRIC" id="fig|1235794.3.peg.1544"/>
<gene>
    <name evidence="5" type="ORF">C811_01558</name>
</gene>
<feature type="domain" description="Tyr recombinase" evidence="4">
    <location>
        <begin position="177"/>
        <end position="387"/>
    </location>
</feature>
<sequence>MKRRKLVKQDKDGIYFTRPYLGMNKVTKKPIRPYKRFPQARTEAEAEKLAERWLEQQTEAAKFGVSSRIVELIESYIDLMAAQRVPKNTIKTHRSTLRCYIAPNVGSMRADEFTSATAQQLYSVVLMQESRRGGTISPNTVLKIHWLLQGAFKHFAAHGIVDNNPMLSVPSWMPDVAEAKAYDEAQAAKLTAYLKGAMRCTDTSPEAIRARMVAFATYIGYWHGTRAGETCAISTTDAQLWRSNLHIHCTMVEDDGEVIRQEKTKGKKSRNITIYEDPVAEFRRHLEWADEVVPHAGDVLRMVVTTPDGGYMRASDLSHYFDDQIRDPLGLPADTHFHTLRHTHATWMILNGANLVEVKERLGHAKESTSLALYGHLMPGRDAAAVEAFAEFARRAEQMEGGAL</sequence>
<dbReference type="Gene3D" id="1.10.150.130">
    <property type="match status" value="1"/>
</dbReference>
<dbReference type="GO" id="GO:0015074">
    <property type="term" value="P:DNA integration"/>
    <property type="evidence" value="ECO:0007669"/>
    <property type="project" value="InterPro"/>
</dbReference>
<dbReference type="GO" id="GO:0006310">
    <property type="term" value="P:DNA recombination"/>
    <property type="evidence" value="ECO:0007669"/>
    <property type="project" value="UniProtKB-KW"/>
</dbReference>
<proteinExistence type="inferred from homology"/>
<dbReference type="InterPro" id="IPR011010">
    <property type="entry name" value="DNA_brk_join_enz"/>
</dbReference>
<evidence type="ECO:0000313" key="5">
    <source>
        <dbReference type="EMBL" id="EOS51140.1"/>
    </source>
</evidence>
<dbReference type="PANTHER" id="PTHR30349">
    <property type="entry name" value="PHAGE INTEGRASE-RELATED"/>
    <property type="match status" value="1"/>
</dbReference>
<dbReference type="InterPro" id="IPR013762">
    <property type="entry name" value="Integrase-like_cat_sf"/>
</dbReference>
<dbReference type="AlphaFoldDB" id="R9KXL9"/>
<keyword evidence="2" id="KW-0238">DNA-binding</keyword>
<dbReference type="OrthoDB" id="148546at2"/>